<protein>
    <recommendedName>
        <fullName evidence="4">Complement component C9</fullName>
    </recommendedName>
</protein>
<evidence type="ECO:0000256" key="16">
    <source>
        <dbReference type="ARBA" id="ARBA00023157"/>
    </source>
</evidence>
<feature type="signal peptide" evidence="23">
    <location>
        <begin position="1"/>
        <end position="26"/>
    </location>
</feature>
<sequence length="615" mass="68403">MRTDVALRLGFCALCLILAFLKGGTGVELPDPPAENCAWSRWTEWSACDPCTKTRRRSRSVEVFGQFGGQSCDSSIGDREYCTTPDVCTKPPAPECSGTEFQCESGTCIKKRLMCNGDYDCEDGSDEDCDEPSHKPCGSKILDSSEQGRTAGYGINILGADPRRNPFNNDYYDGRCDRVMNPNTRKTDRVPYNVGVLHYETLAEETASKEIYEDTHSLLREMLTEMSLKVEVGLSFKFSKTEKSMINTSVSANFGYEKKEMIKEVTEFSNTVNKSFMRIKGKLQMSTYRMRSRGLKVAEEFLEHVQSLPLQYEKGIYFAFLEDYGTHYTKNGKSGGEYELIYVLNQDAIKRRSMCNSSFHPSQVVDNLKSDKRLSSMLRSPADLTERMVQECFRGGISVDVAGKALVGGGHARLDKCKNVTSKPTDTSEGKALVDRVMTSVKGGTLQAAAVMRAKLNKEGLMDVATYQTWAQSIIDGPALIRSEPEPIYMLIPVDMPGASNRTSNLKQAIADYVAEYNVCKCKPCHNGGTLALVDGKCICMCSHLYDGLGCQNYKPDRSKYAATRPPPSHEGNWSCWSYWSSCSGRTRTRTRRCNTDGLPGGAVCRGDTRSEEYC</sequence>
<feature type="domain" description="MACPF" evidence="24">
    <location>
        <begin position="133"/>
        <end position="521"/>
    </location>
</feature>
<dbReference type="STRING" id="240159.A0A4U5VD50"/>
<dbReference type="SMART" id="SM00209">
    <property type="entry name" value="TSP1"/>
    <property type="match status" value="2"/>
</dbReference>
<dbReference type="Pfam" id="PF00057">
    <property type="entry name" value="Ldl_recept_a"/>
    <property type="match status" value="1"/>
</dbReference>
<dbReference type="InterPro" id="IPR000884">
    <property type="entry name" value="TSP1_rpt"/>
</dbReference>
<name>A0A4U5VD50_COLLU</name>
<gene>
    <name evidence="25" type="ORF">D9C73_018397</name>
</gene>
<keyword evidence="15" id="KW-0472">Membrane</keyword>
<dbReference type="InterPro" id="IPR020863">
    <property type="entry name" value="MACPF_CS"/>
</dbReference>
<dbReference type="AlphaFoldDB" id="A0A4U5VD50"/>
<evidence type="ECO:0000256" key="6">
    <source>
        <dbReference type="ARBA" id="ARBA00022525"/>
    </source>
</evidence>
<feature type="disulfide bond" evidence="22">
    <location>
        <begin position="103"/>
        <end position="121"/>
    </location>
</feature>
<evidence type="ECO:0000256" key="10">
    <source>
        <dbReference type="ARBA" id="ARBA00022692"/>
    </source>
</evidence>
<dbReference type="SUPFAM" id="SSF57424">
    <property type="entry name" value="LDL receptor-like module"/>
    <property type="match status" value="1"/>
</dbReference>
<evidence type="ECO:0000256" key="14">
    <source>
        <dbReference type="ARBA" id="ARBA00023058"/>
    </source>
</evidence>
<evidence type="ECO:0000256" key="20">
    <source>
        <dbReference type="ARBA" id="ARBA00093294"/>
    </source>
</evidence>
<dbReference type="InterPro" id="IPR020864">
    <property type="entry name" value="MACPF"/>
</dbReference>
<dbReference type="PROSITE" id="PS01209">
    <property type="entry name" value="LDLRA_1"/>
    <property type="match status" value="1"/>
</dbReference>
<dbReference type="EMBL" id="CM014093">
    <property type="protein sequence ID" value="TKS84835.1"/>
    <property type="molecule type" value="Genomic_DNA"/>
</dbReference>
<evidence type="ECO:0000256" key="12">
    <source>
        <dbReference type="ARBA" id="ARBA00022859"/>
    </source>
</evidence>
<keyword evidence="8" id="KW-1052">Target cell membrane</keyword>
<dbReference type="SMART" id="SM00457">
    <property type="entry name" value="MACPF"/>
    <property type="match status" value="1"/>
</dbReference>
<feature type="disulfide bond" evidence="22">
    <location>
        <begin position="96"/>
        <end position="108"/>
    </location>
</feature>
<dbReference type="PROSITE" id="PS00279">
    <property type="entry name" value="MACPF_1"/>
    <property type="match status" value="1"/>
</dbReference>
<dbReference type="GO" id="GO:0005579">
    <property type="term" value="C:membrane attack complex"/>
    <property type="evidence" value="ECO:0007669"/>
    <property type="project" value="UniProtKB-KW"/>
</dbReference>
<evidence type="ECO:0000256" key="18">
    <source>
        <dbReference type="ARBA" id="ARBA00023180"/>
    </source>
</evidence>
<evidence type="ECO:0000313" key="25">
    <source>
        <dbReference type="EMBL" id="TKS84835.1"/>
    </source>
</evidence>
<evidence type="ECO:0000259" key="24">
    <source>
        <dbReference type="PROSITE" id="PS51412"/>
    </source>
</evidence>
<keyword evidence="5" id="KW-1134">Transmembrane beta strand</keyword>
<dbReference type="Gene3D" id="4.10.400.10">
    <property type="entry name" value="Low-density Lipoprotein Receptor"/>
    <property type="match status" value="1"/>
</dbReference>
<keyword evidence="26" id="KW-1185">Reference proteome</keyword>
<dbReference type="InterPro" id="IPR036383">
    <property type="entry name" value="TSP1_rpt_sf"/>
</dbReference>
<keyword evidence="14" id="KW-0473">Membrane attack complex</keyword>
<comment type="subcellular location">
    <subcellularLocation>
        <location evidence="2">Secreted</location>
    </subcellularLocation>
    <subcellularLocation>
        <location evidence="1">Target cell membrane</location>
        <topology evidence="1">Multi-pass membrane protein</topology>
    </subcellularLocation>
</comment>
<feature type="chain" id="PRO_5020187475" description="Complement component C9" evidence="23">
    <location>
        <begin position="27"/>
        <end position="615"/>
    </location>
</feature>
<dbReference type="PROSITE" id="PS50068">
    <property type="entry name" value="LDLRA_2"/>
    <property type="match status" value="1"/>
</dbReference>
<keyword evidence="13" id="KW-0180">Complement pathway</keyword>
<dbReference type="CDD" id="cd00112">
    <property type="entry name" value="LDLa"/>
    <property type="match status" value="1"/>
</dbReference>
<dbReference type="PROSITE" id="PS51412">
    <property type="entry name" value="MACPF_2"/>
    <property type="match status" value="1"/>
</dbReference>
<keyword evidence="7" id="KW-0245">EGF-like domain</keyword>
<dbReference type="InterPro" id="IPR023415">
    <property type="entry name" value="LDLR_class-A_CS"/>
</dbReference>
<evidence type="ECO:0000256" key="5">
    <source>
        <dbReference type="ARBA" id="ARBA00022452"/>
    </source>
</evidence>
<dbReference type="PROSITE" id="PS50092">
    <property type="entry name" value="TSP1"/>
    <property type="match status" value="2"/>
</dbReference>
<comment type="subunit">
    <text evidence="21">Homooligomer; about 20 C9 chains oligomerize to give rise to a huge beta-barrel that forms a 100 Angstrom diameter pore in target membranes. Component of the membrane attack complex (MAC), composed of complement C5b, C6, C7, C8A, C8B, C8G and multiple copies of the pore-forming subunit C9.</text>
</comment>
<dbReference type="Pfam" id="PF01823">
    <property type="entry name" value="MACPF"/>
    <property type="match status" value="1"/>
</dbReference>
<accession>A0A4U5VD50</accession>
<evidence type="ECO:0000256" key="15">
    <source>
        <dbReference type="ARBA" id="ARBA00023136"/>
    </source>
</evidence>
<dbReference type="InterPro" id="IPR002172">
    <property type="entry name" value="LDrepeatLR_classA_rpt"/>
</dbReference>
<keyword evidence="9" id="KW-0399">Innate immunity</keyword>
<dbReference type="GO" id="GO:0044218">
    <property type="term" value="C:other organism cell membrane"/>
    <property type="evidence" value="ECO:0007669"/>
    <property type="project" value="UniProtKB-KW"/>
</dbReference>
<dbReference type="PRINTS" id="PR00764">
    <property type="entry name" value="COMPLEMENTC9"/>
</dbReference>
<evidence type="ECO:0000256" key="1">
    <source>
        <dbReference type="ARBA" id="ARBA00004276"/>
    </source>
</evidence>
<organism evidence="25 26">
    <name type="scientific">Collichthys lucidus</name>
    <name type="common">Big head croaker</name>
    <name type="synonym">Sciaena lucida</name>
    <dbReference type="NCBI Taxonomy" id="240159"/>
    <lineage>
        <taxon>Eukaryota</taxon>
        <taxon>Metazoa</taxon>
        <taxon>Chordata</taxon>
        <taxon>Craniata</taxon>
        <taxon>Vertebrata</taxon>
        <taxon>Euteleostomi</taxon>
        <taxon>Actinopterygii</taxon>
        <taxon>Neopterygii</taxon>
        <taxon>Teleostei</taxon>
        <taxon>Neoteleostei</taxon>
        <taxon>Acanthomorphata</taxon>
        <taxon>Eupercaria</taxon>
        <taxon>Sciaenidae</taxon>
        <taxon>Collichthys</taxon>
    </lineage>
</organism>
<evidence type="ECO:0000256" key="11">
    <source>
        <dbReference type="ARBA" id="ARBA00022852"/>
    </source>
</evidence>
<keyword evidence="18" id="KW-0325">Glycoprotein</keyword>
<keyword evidence="16 22" id="KW-1015">Disulfide bond</keyword>
<evidence type="ECO:0000256" key="9">
    <source>
        <dbReference type="ARBA" id="ARBA00022588"/>
    </source>
</evidence>
<evidence type="ECO:0000256" key="13">
    <source>
        <dbReference type="ARBA" id="ARBA00022875"/>
    </source>
</evidence>
<keyword evidence="10" id="KW-0812">Transmembrane</keyword>
<evidence type="ECO:0000256" key="23">
    <source>
        <dbReference type="SAM" id="SignalP"/>
    </source>
</evidence>
<dbReference type="Proteomes" id="UP000298787">
    <property type="component" value="Chromosome 16"/>
</dbReference>
<evidence type="ECO:0000256" key="7">
    <source>
        <dbReference type="ARBA" id="ARBA00022536"/>
    </source>
</evidence>
<keyword evidence="23" id="KW-0732">Signal</keyword>
<dbReference type="GO" id="GO:0031640">
    <property type="term" value="P:killing of cells of another organism"/>
    <property type="evidence" value="ECO:0007669"/>
    <property type="project" value="UniProtKB-KW"/>
</dbReference>
<dbReference type="SMART" id="SM00192">
    <property type="entry name" value="LDLa"/>
    <property type="match status" value="1"/>
</dbReference>
<reference evidence="25 26" key="1">
    <citation type="submission" date="2019-01" db="EMBL/GenBank/DDBJ databases">
        <title>Genome Assembly of Collichthys lucidus.</title>
        <authorList>
            <person name="Cai M."/>
            <person name="Xiao S."/>
        </authorList>
    </citation>
    <scope>NUCLEOTIDE SEQUENCE [LARGE SCALE GENOMIC DNA]</scope>
    <source>
        <strain evidence="25">JT15FE1705JMU</strain>
        <tissue evidence="25">Muscle</tissue>
    </source>
</reference>
<dbReference type="InterPro" id="IPR036055">
    <property type="entry name" value="LDL_receptor-like_sf"/>
</dbReference>
<keyword evidence="19" id="KW-1053">Target membrane</keyword>
<comment type="caution">
    <text evidence="22">Lacks conserved residue(s) required for the propagation of feature annotation.</text>
</comment>
<evidence type="ECO:0000256" key="19">
    <source>
        <dbReference type="ARBA" id="ARBA00023298"/>
    </source>
</evidence>
<dbReference type="Gene3D" id="2.20.100.10">
    <property type="entry name" value="Thrombospondin type-1 (TSP1) repeat"/>
    <property type="match status" value="1"/>
</dbReference>
<dbReference type="GO" id="GO:0006957">
    <property type="term" value="P:complement activation, alternative pathway"/>
    <property type="evidence" value="ECO:0007669"/>
    <property type="project" value="UniProtKB-KW"/>
</dbReference>
<dbReference type="PANTHER" id="PTHR45742:SF3">
    <property type="entry name" value="COMPLEMENT COMPONENT C9"/>
    <property type="match status" value="1"/>
</dbReference>
<evidence type="ECO:0000256" key="4">
    <source>
        <dbReference type="ARBA" id="ARBA00018261"/>
    </source>
</evidence>
<evidence type="ECO:0000256" key="3">
    <source>
        <dbReference type="ARBA" id="ARBA00009214"/>
    </source>
</evidence>
<keyword evidence="11" id="KW-0204">Cytolysis</keyword>
<keyword evidence="6" id="KW-0964">Secreted</keyword>
<dbReference type="SUPFAM" id="SSF82895">
    <property type="entry name" value="TSP-1 type 1 repeat"/>
    <property type="match status" value="2"/>
</dbReference>
<dbReference type="GO" id="GO:0005576">
    <property type="term" value="C:extracellular region"/>
    <property type="evidence" value="ECO:0007669"/>
    <property type="project" value="UniProtKB-SubCell"/>
</dbReference>
<comment type="function">
    <text evidence="20">Pore-forming component of the membrane attack complex (MAC), a multiprotein complex activated by the complement cascade, which inserts into a target cell membrane and forms a pore, leading to target cell membrane rupture and cell lysis. The MAC is initiated by proteolytic cleavage of C5 into complement C5b in response to the classical, alternative, lectin and GZMK complement pathways. The complement pathways consist in a cascade of proteins that leads to phagocytosis and breakdown of pathogens and signaling that strengthens the adaptive immune system. Constitutes the pore-forming subunit of the MAC complex: during MAC assembly, C9 associates with the C5b8 intermediate complex, and polymerizes to complete the pore.</text>
</comment>
<evidence type="ECO:0000256" key="17">
    <source>
        <dbReference type="ARBA" id="ARBA00023162"/>
    </source>
</evidence>
<evidence type="ECO:0000256" key="21">
    <source>
        <dbReference type="ARBA" id="ARBA00093512"/>
    </source>
</evidence>
<comment type="similarity">
    <text evidence="3">Belongs to the complement C6/C7/C8/C9 family.</text>
</comment>
<evidence type="ECO:0000256" key="22">
    <source>
        <dbReference type="PROSITE-ProRule" id="PRU00124"/>
    </source>
</evidence>
<evidence type="ECO:0000256" key="8">
    <source>
        <dbReference type="ARBA" id="ARBA00022537"/>
    </source>
</evidence>
<evidence type="ECO:0000256" key="2">
    <source>
        <dbReference type="ARBA" id="ARBA00004613"/>
    </source>
</evidence>
<dbReference type="InterPro" id="IPR001862">
    <property type="entry name" value="MAC_perforin"/>
</dbReference>
<proteinExistence type="inferred from homology"/>
<keyword evidence="17" id="KW-0179">Complement alternate pathway</keyword>
<dbReference type="PANTHER" id="PTHR45742">
    <property type="entry name" value="COMPLEMENT COMPONENT C6"/>
    <property type="match status" value="1"/>
</dbReference>
<evidence type="ECO:0000313" key="26">
    <source>
        <dbReference type="Proteomes" id="UP000298787"/>
    </source>
</evidence>
<dbReference type="GO" id="GO:0006958">
    <property type="term" value="P:complement activation, classical pathway"/>
    <property type="evidence" value="ECO:0007669"/>
    <property type="project" value="UniProtKB-KW"/>
</dbReference>
<keyword evidence="12" id="KW-0391">Immunity</keyword>